<organism evidence="8 9">
    <name type="scientific">Amycolatopsis bartoniae</name>
    <dbReference type="NCBI Taxonomy" id="941986"/>
    <lineage>
        <taxon>Bacteria</taxon>
        <taxon>Bacillati</taxon>
        <taxon>Actinomycetota</taxon>
        <taxon>Actinomycetes</taxon>
        <taxon>Pseudonocardiales</taxon>
        <taxon>Pseudonocardiaceae</taxon>
        <taxon>Amycolatopsis</taxon>
    </lineage>
</organism>
<comment type="similarity">
    <text evidence="1 6">Belongs to the aldehyde dehydrogenase family.</text>
</comment>
<evidence type="ECO:0000313" key="9">
    <source>
        <dbReference type="Proteomes" id="UP000658656"/>
    </source>
</evidence>
<dbReference type="InterPro" id="IPR029510">
    <property type="entry name" value="Ald_DH_CS_GLU"/>
</dbReference>
<dbReference type="InterPro" id="IPR015590">
    <property type="entry name" value="Aldehyde_DH_dom"/>
</dbReference>
<comment type="caution">
    <text evidence="8">The sequence shown here is derived from an EMBL/GenBank/DDBJ whole genome shotgun (WGS) entry which is preliminary data.</text>
</comment>
<dbReference type="EMBL" id="BNAV01000001">
    <property type="protein sequence ID" value="GHF35636.1"/>
    <property type="molecule type" value="Genomic_DNA"/>
</dbReference>
<evidence type="ECO:0000256" key="3">
    <source>
        <dbReference type="ARBA" id="ARBA00024226"/>
    </source>
</evidence>
<gene>
    <name evidence="8" type="primary">aldA</name>
    <name evidence="8" type="ORF">GCM10017566_05660</name>
</gene>
<keyword evidence="9" id="KW-1185">Reference proteome</keyword>
<comment type="catalytic activity">
    <reaction evidence="4">
        <text>an aldehyde + NAD(+) + H2O = a carboxylate + NADH + 2 H(+)</text>
        <dbReference type="Rhea" id="RHEA:16185"/>
        <dbReference type="ChEBI" id="CHEBI:15377"/>
        <dbReference type="ChEBI" id="CHEBI:15378"/>
        <dbReference type="ChEBI" id="CHEBI:17478"/>
        <dbReference type="ChEBI" id="CHEBI:29067"/>
        <dbReference type="ChEBI" id="CHEBI:57540"/>
        <dbReference type="ChEBI" id="CHEBI:57945"/>
        <dbReference type="EC" id="1.2.1.3"/>
    </reaction>
</comment>
<proteinExistence type="inferred from homology"/>
<dbReference type="FunFam" id="3.40.605.10:FF:000007">
    <property type="entry name" value="NAD/NADP-dependent betaine aldehyde dehydrogenase"/>
    <property type="match status" value="1"/>
</dbReference>
<feature type="domain" description="Aldehyde dehydrogenase" evidence="7">
    <location>
        <begin position="15"/>
        <end position="475"/>
    </location>
</feature>
<dbReference type="AlphaFoldDB" id="A0A8H9IVN9"/>
<dbReference type="FunFam" id="3.40.309.10:FF:000009">
    <property type="entry name" value="Aldehyde dehydrogenase A"/>
    <property type="match status" value="1"/>
</dbReference>
<reference evidence="8" key="1">
    <citation type="journal article" date="2014" name="Int. J. Syst. Evol. Microbiol.">
        <title>Complete genome sequence of Corynebacterium casei LMG S-19264T (=DSM 44701T), isolated from a smear-ripened cheese.</title>
        <authorList>
            <consortium name="US DOE Joint Genome Institute (JGI-PGF)"/>
            <person name="Walter F."/>
            <person name="Albersmeier A."/>
            <person name="Kalinowski J."/>
            <person name="Ruckert C."/>
        </authorList>
    </citation>
    <scope>NUCLEOTIDE SEQUENCE</scope>
    <source>
        <strain evidence="8">CGMCC 4.7679</strain>
    </source>
</reference>
<evidence type="ECO:0000256" key="5">
    <source>
        <dbReference type="PROSITE-ProRule" id="PRU10007"/>
    </source>
</evidence>
<sequence>MSVYEEPDLFVDGRWVPATGGAITVENPATEERIGTVGGASESDMDTAVSAARKAFDDGPWPRMAPRERSAALFRLADALGRRRDEITERLVTDVGTPVSLTRGLQLARPLEHWRYLAEMAGRRDDEPVPPVPVTNVPGVVVREPVGVVAGLCAYNFPFLIATWKLGAALAAGCTVVYKPNEIAPLISYELARAAEEAELPPGVLNLVVGDGPHIGAGLVAHHGVDAVSFTGSVPVGRSVLRAGAASFKRVVLELGGKSPAIVLDDANIDGIVPALVGGFVVNAGQSCGATTRIIVAESRYDEVVDKVSAAVEATVVGDPADPKTQVGPLISAAQRERVEAHLATADDDGAKVVVGGARHPGFGRGYYFQPTVVLADNKAHLAQEEIFGPVVTIIKAKDDDDAVAIANDSRFGLAGVVYGRKRARAMGVARRIRAGNVGVNTGVFNQAAPIGGYKESGLGREGGPWGIDEFCELKLLSWN</sequence>
<dbReference type="RefSeq" id="WP_145934781.1">
    <property type="nucleotide sequence ID" value="NZ_BNAV01000001.1"/>
</dbReference>
<evidence type="ECO:0000259" key="7">
    <source>
        <dbReference type="Pfam" id="PF00171"/>
    </source>
</evidence>
<dbReference type="PANTHER" id="PTHR42804">
    <property type="entry name" value="ALDEHYDE DEHYDROGENASE"/>
    <property type="match status" value="1"/>
</dbReference>
<dbReference type="InterPro" id="IPR016160">
    <property type="entry name" value="Ald_DH_CS_CYS"/>
</dbReference>
<dbReference type="Gene3D" id="3.40.309.10">
    <property type="entry name" value="Aldehyde Dehydrogenase, Chain A, domain 2"/>
    <property type="match status" value="1"/>
</dbReference>
<name>A0A8H9IVN9_9PSEU</name>
<accession>A0A8H9IVN9</accession>
<evidence type="ECO:0000256" key="4">
    <source>
        <dbReference type="ARBA" id="ARBA00049194"/>
    </source>
</evidence>
<dbReference type="EC" id="1.2.1.3" evidence="3"/>
<dbReference type="Proteomes" id="UP000658656">
    <property type="component" value="Unassembled WGS sequence"/>
</dbReference>
<dbReference type="InterPro" id="IPR016163">
    <property type="entry name" value="Ald_DH_C"/>
</dbReference>
<reference evidence="8" key="2">
    <citation type="submission" date="2020-09" db="EMBL/GenBank/DDBJ databases">
        <authorList>
            <person name="Sun Q."/>
            <person name="Zhou Y."/>
        </authorList>
    </citation>
    <scope>NUCLEOTIDE SEQUENCE</scope>
    <source>
        <strain evidence="8">CGMCC 4.7679</strain>
    </source>
</reference>
<dbReference type="SUPFAM" id="SSF53720">
    <property type="entry name" value="ALDH-like"/>
    <property type="match status" value="1"/>
</dbReference>
<dbReference type="PROSITE" id="PS00687">
    <property type="entry name" value="ALDEHYDE_DEHYDR_GLU"/>
    <property type="match status" value="1"/>
</dbReference>
<evidence type="ECO:0000256" key="6">
    <source>
        <dbReference type="RuleBase" id="RU003345"/>
    </source>
</evidence>
<dbReference type="GO" id="GO:0004029">
    <property type="term" value="F:aldehyde dehydrogenase (NAD+) activity"/>
    <property type="evidence" value="ECO:0007669"/>
    <property type="project" value="UniProtKB-EC"/>
</dbReference>
<evidence type="ECO:0000256" key="1">
    <source>
        <dbReference type="ARBA" id="ARBA00009986"/>
    </source>
</evidence>
<evidence type="ECO:0000313" key="8">
    <source>
        <dbReference type="EMBL" id="GHF35636.1"/>
    </source>
</evidence>
<dbReference type="Pfam" id="PF00171">
    <property type="entry name" value="Aldedh"/>
    <property type="match status" value="1"/>
</dbReference>
<keyword evidence="2 6" id="KW-0560">Oxidoreductase</keyword>
<feature type="active site" evidence="5">
    <location>
        <position position="254"/>
    </location>
</feature>
<dbReference type="PANTHER" id="PTHR42804:SF1">
    <property type="entry name" value="ALDEHYDE DEHYDROGENASE-RELATED"/>
    <property type="match status" value="1"/>
</dbReference>
<dbReference type="Gene3D" id="3.40.605.10">
    <property type="entry name" value="Aldehyde Dehydrogenase, Chain A, domain 1"/>
    <property type="match status" value="1"/>
</dbReference>
<dbReference type="PROSITE" id="PS00070">
    <property type="entry name" value="ALDEHYDE_DEHYDR_CYS"/>
    <property type="match status" value="1"/>
</dbReference>
<dbReference type="InterPro" id="IPR016161">
    <property type="entry name" value="Ald_DH/histidinol_DH"/>
</dbReference>
<evidence type="ECO:0000256" key="2">
    <source>
        <dbReference type="ARBA" id="ARBA00023002"/>
    </source>
</evidence>
<dbReference type="InterPro" id="IPR016162">
    <property type="entry name" value="Ald_DH_N"/>
</dbReference>
<protein>
    <recommendedName>
        <fullName evidence="3">aldehyde dehydrogenase (NAD(+))</fullName>
        <ecNumber evidence="3">1.2.1.3</ecNumber>
    </recommendedName>
</protein>
<dbReference type="OrthoDB" id="6882680at2"/>